<feature type="domain" description="DUF6894" evidence="1">
    <location>
        <begin position="6"/>
        <end position="72"/>
    </location>
</feature>
<dbReference type="Pfam" id="PF21834">
    <property type="entry name" value="DUF6894"/>
    <property type="match status" value="1"/>
</dbReference>
<evidence type="ECO:0000259" key="1">
    <source>
        <dbReference type="Pfam" id="PF21834"/>
    </source>
</evidence>
<reference evidence="2" key="1">
    <citation type="journal article" date="2016" name="Front. Microbiol.">
        <title>Genome Sequence of the Piezophilic, Mesophilic Sulfate-Reducing Bacterium Desulfovibrio indicus J2T.</title>
        <authorList>
            <person name="Cao J."/>
            <person name="Maignien L."/>
            <person name="Shao Z."/>
            <person name="Alain K."/>
            <person name="Jebbar M."/>
        </authorList>
    </citation>
    <scope>NUCLEOTIDE SEQUENCE</scope>
    <source>
        <strain evidence="2">DSM 16372</strain>
    </source>
</reference>
<accession>A0AAV4ZU11</accession>
<organism evidence="2 3">
    <name type="scientific">Methylobacterium hispanicum</name>
    <dbReference type="NCBI Taxonomy" id="270350"/>
    <lineage>
        <taxon>Bacteria</taxon>
        <taxon>Pseudomonadati</taxon>
        <taxon>Pseudomonadota</taxon>
        <taxon>Alphaproteobacteria</taxon>
        <taxon>Hyphomicrobiales</taxon>
        <taxon>Methylobacteriaceae</taxon>
        <taxon>Methylobacterium</taxon>
    </lineage>
</organism>
<evidence type="ECO:0000313" key="2">
    <source>
        <dbReference type="EMBL" id="GJD91644.1"/>
    </source>
</evidence>
<dbReference type="AlphaFoldDB" id="A0AAV4ZU11"/>
<evidence type="ECO:0000313" key="3">
    <source>
        <dbReference type="Proteomes" id="UP001055247"/>
    </source>
</evidence>
<dbReference type="RefSeq" id="WP_373324176.1">
    <property type="nucleotide sequence ID" value="NZ_BPQO01000029.1"/>
</dbReference>
<sequence>MRPGTYRFHCTDGEHAVLDPRGRYLRARDDLRAEAARAAHAIMERVAGRLDWSAWIVDVHDASGRHVLTLPFDDADAPTLRAA</sequence>
<dbReference type="EMBL" id="BPQO01000029">
    <property type="protein sequence ID" value="GJD91644.1"/>
    <property type="molecule type" value="Genomic_DNA"/>
</dbReference>
<comment type="caution">
    <text evidence="2">The sequence shown here is derived from an EMBL/GenBank/DDBJ whole genome shotgun (WGS) entry which is preliminary data.</text>
</comment>
<dbReference type="Proteomes" id="UP001055247">
    <property type="component" value="Unassembled WGS sequence"/>
</dbReference>
<gene>
    <name evidence="2" type="ORF">BHAOGJBA_5192</name>
</gene>
<reference evidence="2" key="2">
    <citation type="submission" date="2021-08" db="EMBL/GenBank/DDBJ databases">
        <authorList>
            <person name="Tani A."/>
            <person name="Ola A."/>
            <person name="Ogura Y."/>
            <person name="Katsura K."/>
            <person name="Hayashi T."/>
        </authorList>
    </citation>
    <scope>NUCLEOTIDE SEQUENCE</scope>
    <source>
        <strain evidence="2">DSM 16372</strain>
    </source>
</reference>
<name>A0AAV4ZU11_9HYPH</name>
<keyword evidence="3" id="KW-1185">Reference proteome</keyword>
<proteinExistence type="predicted"/>
<dbReference type="InterPro" id="IPR054189">
    <property type="entry name" value="DUF6894"/>
</dbReference>
<protein>
    <recommendedName>
        <fullName evidence="1">DUF6894 domain-containing protein</fullName>
    </recommendedName>
</protein>